<evidence type="ECO:0000313" key="2">
    <source>
        <dbReference type="EMBL" id="CUU55275.1"/>
    </source>
</evidence>
<sequence>MTAVGAEVWGTFAVNDHCRSDAFLREVLLFDRIVVPVPASAAERDRWRHPNPNDPDESWDPDRLESMLAVLGTQRQPTGDGAELVWESPWDPGRWQAGRSRVDVATTITSIDAFYGTRLVLALGDDLPRAVEAVAAYPSERSCYDDLSPTPSPDEPTAADALVMLAQPLLVPDLSDGDYLRALHDVVTLANDPDFRAARGAYHDWLRSFVARLQVPGAGLAAVQLDQESVTVARRQLTALLTAERRVLANRRSRRRWTMIEWAMTVVGAAASVGLALTSPEAAIGTGSAIAGFGGWVAGRRTTPPESRPLCGASMFVAADERLDLFQTPPRPPTG</sequence>
<dbReference type="Proteomes" id="UP000198802">
    <property type="component" value="Unassembled WGS sequence"/>
</dbReference>
<reference evidence="3" key="1">
    <citation type="submission" date="2015-11" db="EMBL/GenBank/DDBJ databases">
        <authorList>
            <person name="Varghese N."/>
        </authorList>
    </citation>
    <scope>NUCLEOTIDE SEQUENCE [LARGE SCALE GENOMIC DNA]</scope>
    <source>
        <strain evidence="3">DSM 45899</strain>
    </source>
</reference>
<accession>A0A0S4QI36</accession>
<dbReference type="EMBL" id="FAOZ01000004">
    <property type="protein sequence ID" value="CUU55275.1"/>
    <property type="molecule type" value="Genomic_DNA"/>
</dbReference>
<feature type="region of interest" description="Disordered" evidence="1">
    <location>
        <begin position="41"/>
        <end position="61"/>
    </location>
</feature>
<protein>
    <submittedName>
        <fullName evidence="2">Uncharacterized protein</fullName>
    </submittedName>
</protein>
<evidence type="ECO:0000256" key="1">
    <source>
        <dbReference type="SAM" id="MobiDB-lite"/>
    </source>
</evidence>
<gene>
    <name evidence="2" type="ORF">Ga0074812_104356</name>
</gene>
<name>A0A0S4QI36_9ACTN</name>
<keyword evidence="3" id="KW-1185">Reference proteome</keyword>
<organism evidence="2 3">
    <name type="scientific">Parafrankia irregularis</name>
    <dbReference type="NCBI Taxonomy" id="795642"/>
    <lineage>
        <taxon>Bacteria</taxon>
        <taxon>Bacillati</taxon>
        <taxon>Actinomycetota</taxon>
        <taxon>Actinomycetes</taxon>
        <taxon>Frankiales</taxon>
        <taxon>Frankiaceae</taxon>
        <taxon>Parafrankia</taxon>
    </lineage>
</organism>
<dbReference type="AlphaFoldDB" id="A0A0S4QI36"/>
<evidence type="ECO:0000313" key="3">
    <source>
        <dbReference type="Proteomes" id="UP000198802"/>
    </source>
</evidence>
<proteinExistence type="predicted"/>